<dbReference type="Pfam" id="PF21098">
    <property type="entry name" value="PH-GRAM_MTMR6-like"/>
    <property type="match status" value="1"/>
</dbReference>
<dbReference type="InterPro" id="IPR010569">
    <property type="entry name" value="Myotubularin-like_Pase_dom"/>
</dbReference>
<dbReference type="InterPro" id="IPR016130">
    <property type="entry name" value="Tyr_Pase_AS"/>
</dbReference>
<feature type="active site" description="Phosphocysteine intermediate" evidence="2">
    <location>
        <position position="355"/>
    </location>
</feature>
<dbReference type="OrthoDB" id="271628at2759"/>
<evidence type="ECO:0000313" key="5">
    <source>
        <dbReference type="EMBL" id="CAF3047325.1"/>
    </source>
</evidence>
<dbReference type="InterPro" id="IPR030564">
    <property type="entry name" value="Myotubularin"/>
</dbReference>
<dbReference type="EMBL" id="HG994588">
    <property type="protein sequence ID" value="CAF3047325.1"/>
    <property type="molecule type" value="Genomic_DNA"/>
</dbReference>
<dbReference type="InterPro" id="IPR048994">
    <property type="entry name" value="PH-GRAM_MTMR6-9"/>
</dbReference>
<dbReference type="PANTHER" id="PTHR10807">
    <property type="entry name" value="MYOTUBULARIN-RELATED"/>
    <property type="match status" value="1"/>
</dbReference>
<evidence type="ECO:0000256" key="1">
    <source>
        <dbReference type="ARBA" id="ARBA00007471"/>
    </source>
</evidence>
<feature type="binding site" evidence="3">
    <location>
        <begin position="355"/>
        <end position="361"/>
    </location>
    <ligand>
        <name>substrate</name>
    </ligand>
</feature>
<dbReference type="InterPro" id="IPR029021">
    <property type="entry name" value="Prot-tyrosine_phosphatase-like"/>
</dbReference>
<feature type="binding site" evidence="3">
    <location>
        <begin position="293"/>
        <end position="294"/>
    </location>
    <ligand>
        <name>substrate</name>
    </ligand>
</feature>
<feature type="compositionally biased region" description="Low complexity" evidence="4">
    <location>
        <begin position="530"/>
        <end position="542"/>
    </location>
</feature>
<evidence type="ECO:0000256" key="4">
    <source>
        <dbReference type="SAM" id="MobiDB-lite"/>
    </source>
</evidence>
<dbReference type="AlphaFoldDB" id="A0A7R8D9Q3"/>
<dbReference type="SUPFAM" id="SSF52799">
    <property type="entry name" value="(Phosphotyrosine protein) phosphatases II"/>
    <property type="match status" value="1"/>
</dbReference>
<dbReference type="SUPFAM" id="SSF50729">
    <property type="entry name" value="PH domain-like"/>
    <property type="match status" value="1"/>
</dbReference>
<name>A0A7R8D9Q3_LEPSM</name>
<evidence type="ECO:0000256" key="3">
    <source>
        <dbReference type="PIRSR" id="PIRSR630564-2"/>
    </source>
</evidence>
<protein>
    <submittedName>
        <fullName evidence="5">MTMR6_7_8</fullName>
        <ecNumber evidence="5">3.1.3.64</ecNumber>
        <ecNumber evidence="5">3.1.3.95</ecNumber>
    </submittedName>
</protein>
<dbReference type="Gene3D" id="2.30.29.30">
    <property type="entry name" value="Pleckstrin-homology domain (PH domain)/Phosphotyrosine-binding domain (PTB)"/>
    <property type="match status" value="1"/>
</dbReference>
<comment type="similarity">
    <text evidence="1">Belongs to the protein-tyrosine phosphatase family. Non-receptor class myotubularin subfamily.</text>
</comment>
<organism evidence="5 6">
    <name type="scientific">Lepeophtheirus salmonis</name>
    <name type="common">Salmon louse</name>
    <name type="synonym">Caligus salmonis</name>
    <dbReference type="NCBI Taxonomy" id="72036"/>
    <lineage>
        <taxon>Eukaryota</taxon>
        <taxon>Metazoa</taxon>
        <taxon>Ecdysozoa</taxon>
        <taxon>Arthropoda</taxon>
        <taxon>Crustacea</taxon>
        <taxon>Multicrustacea</taxon>
        <taxon>Hexanauplia</taxon>
        <taxon>Copepoda</taxon>
        <taxon>Siphonostomatoida</taxon>
        <taxon>Caligidae</taxon>
        <taxon>Lepeophtheirus</taxon>
    </lineage>
</organism>
<dbReference type="GO" id="GO:0005737">
    <property type="term" value="C:cytoplasm"/>
    <property type="evidence" value="ECO:0007669"/>
    <property type="project" value="TreeGrafter"/>
</dbReference>
<keyword evidence="5" id="KW-0378">Hydrolase</keyword>
<reference evidence="5" key="1">
    <citation type="submission" date="2021-02" db="EMBL/GenBank/DDBJ databases">
        <authorList>
            <person name="Bekaert M."/>
        </authorList>
    </citation>
    <scope>NUCLEOTIDE SEQUENCE</scope>
    <source>
        <strain evidence="5">IoA-00</strain>
    </source>
</reference>
<sequence>MEHIRTPKVEKVKLLNRYNPRSSPFGTLYLTTTHLIFVSNNGVEDSSTHCGASSSLNDASKELWILHMQMHTVEKPTLSTSGSILRVYCWNFLHATFVIPKDKDAQEIYLSLMELSRPKVHCSLFCFSYNPKGELSRRRSGWFFHDLSSEFQRLGIPNAEWTLNQSLNDDYSLCQTYPQTLIVPSSASLSLLKGSAAFRARSRLPVLTYLHRQNGAAIIRCAQPLVGIAGSRSAADEAYVELLRKASPNPKPLIYVLDTRPQINAMANKAGGKGYENGKFYENIKFFFKGIDNIHKMRSSLDKLVSSIVNTSNMNEFLGELSNSGWLKHIKAVLECAVAVVNVIVKEKSSIIIHCSDGWDRTSQACSLAGLMLDPYYRTVTGFQALIEKDWLAFGHKFEDRCGHLNGDPHESFQFNERYLITIHEHVYSKQYGTFFGNSDRQRKEAHLEEKTYSLWGYIALHHDDYTNPLFDEEGYHPIIDLLSITQSHTSSLEDHGRQLSATISNVKSIISSAKAGGKLLSNIVSGTSSSSVPSQSSAYGSNGASSVTPTPSITAIHKDHQSNNSTQEMEKRFAELKTSIVEKCQSRIFNLILEPPSRMMMGNPLPPKIDQILNSVAIEWKGWRSSNECICNAKLLGNVKRHCRCCGHFSGKATPVCNLCYKGLKNGNSNNSIKKT</sequence>
<proteinExistence type="inferred from homology"/>
<accession>A0A7R8D9Q3</accession>
<dbReference type="GO" id="GO:0046856">
    <property type="term" value="P:phosphatidylinositol dephosphorylation"/>
    <property type="evidence" value="ECO:0007669"/>
    <property type="project" value="TreeGrafter"/>
</dbReference>
<dbReference type="PROSITE" id="PS51339">
    <property type="entry name" value="PPASE_MYOTUBULARIN"/>
    <property type="match status" value="1"/>
</dbReference>
<dbReference type="EC" id="3.1.3.95" evidence="5"/>
<dbReference type="GO" id="GO:0004438">
    <property type="term" value="F:phosphatidylinositol-3-phosphate phosphatase activity"/>
    <property type="evidence" value="ECO:0007669"/>
    <property type="project" value="UniProtKB-EC"/>
</dbReference>
<keyword evidence="6" id="KW-1185">Reference proteome</keyword>
<dbReference type="GO" id="GO:0052629">
    <property type="term" value="F:phosphatidylinositol-3,5-bisphosphate 3-phosphatase activity"/>
    <property type="evidence" value="ECO:0007669"/>
    <property type="project" value="UniProtKB-EC"/>
</dbReference>
<feature type="region of interest" description="Disordered" evidence="4">
    <location>
        <begin position="530"/>
        <end position="569"/>
    </location>
</feature>
<gene>
    <name evidence="5" type="ORF">LSAA_15136</name>
</gene>
<dbReference type="PROSITE" id="PS00383">
    <property type="entry name" value="TYR_PHOSPHATASE_1"/>
    <property type="match status" value="1"/>
</dbReference>
<evidence type="ECO:0000256" key="2">
    <source>
        <dbReference type="PIRSR" id="PIRSR630564-1"/>
    </source>
</evidence>
<dbReference type="PANTHER" id="PTHR10807:SF8">
    <property type="entry name" value="PHOSPHATIDYLINOSITOL-3-PHOSPHATE PHOSPHATASE"/>
    <property type="match status" value="1"/>
</dbReference>
<feature type="compositionally biased region" description="Polar residues" evidence="4">
    <location>
        <begin position="543"/>
        <end position="554"/>
    </location>
</feature>
<dbReference type="Proteomes" id="UP000675881">
    <property type="component" value="Chromosome 9"/>
</dbReference>
<evidence type="ECO:0000313" key="6">
    <source>
        <dbReference type="Proteomes" id="UP000675881"/>
    </source>
</evidence>
<dbReference type="Pfam" id="PF06602">
    <property type="entry name" value="Myotub-related"/>
    <property type="match status" value="2"/>
</dbReference>
<dbReference type="EC" id="3.1.3.64" evidence="5"/>
<dbReference type="InterPro" id="IPR011993">
    <property type="entry name" value="PH-like_dom_sf"/>
</dbReference>